<accession>A0A844FVW4</accession>
<dbReference type="AlphaFoldDB" id="A0A844FVW4"/>
<dbReference type="PANTHER" id="PTHR46558">
    <property type="entry name" value="TRACRIPTIONAL REGULATORY PROTEIN-RELATED-RELATED"/>
    <property type="match status" value="1"/>
</dbReference>
<dbReference type="Pfam" id="PF01880">
    <property type="entry name" value="Desulfoferrodox"/>
    <property type="match status" value="1"/>
</dbReference>
<dbReference type="InterPro" id="IPR010982">
    <property type="entry name" value="Lambda_DNA-bd_dom_sf"/>
</dbReference>
<dbReference type="InterPro" id="IPR001387">
    <property type="entry name" value="Cro/C1-type_HTH"/>
</dbReference>
<dbReference type="Pfam" id="PF01381">
    <property type="entry name" value="HTH_3"/>
    <property type="match status" value="1"/>
</dbReference>
<sequence length="195" mass="22298">MNQYITGAMIKRLRENKHMTQQQLASKLNVSDKTISKWENSRGYPDISLIESLANALDVSIIELFTGENIVNTNKSSNMRKMKFYVCPICGNIIQSTGEAVVSCCGIVLPALEAEEEDLEHQLHIEKIEDEYYVTISHDMNKEHYISFIAAIGDDGYEIKKLYAESSAEARFKVNRTRSIIYYCNRHGLFHVPVR</sequence>
<keyword evidence="4" id="KW-1185">Reference proteome</keyword>
<dbReference type="EMBL" id="VUNM01000050">
    <property type="protein sequence ID" value="MST90261.1"/>
    <property type="molecule type" value="Genomic_DNA"/>
</dbReference>
<evidence type="ECO:0000313" key="3">
    <source>
        <dbReference type="EMBL" id="MST90261.1"/>
    </source>
</evidence>
<dbReference type="PROSITE" id="PS50943">
    <property type="entry name" value="HTH_CROC1"/>
    <property type="match status" value="1"/>
</dbReference>
<dbReference type="GO" id="GO:0003677">
    <property type="term" value="F:DNA binding"/>
    <property type="evidence" value="ECO:0007669"/>
    <property type="project" value="UniProtKB-KW"/>
</dbReference>
<keyword evidence="1" id="KW-0238">DNA-binding</keyword>
<dbReference type="SUPFAM" id="SSF47413">
    <property type="entry name" value="lambda repressor-like DNA-binding domains"/>
    <property type="match status" value="1"/>
</dbReference>
<comment type="caution">
    <text evidence="3">The sequence shown here is derived from an EMBL/GenBank/DDBJ whole genome shotgun (WGS) entry which is preliminary data.</text>
</comment>
<evidence type="ECO:0000313" key="4">
    <source>
        <dbReference type="Proteomes" id="UP000442619"/>
    </source>
</evidence>
<protein>
    <submittedName>
        <fullName evidence="3">Helix-turn-helix domain-containing protein</fullName>
    </submittedName>
</protein>
<evidence type="ECO:0000259" key="2">
    <source>
        <dbReference type="PROSITE" id="PS50943"/>
    </source>
</evidence>
<dbReference type="InterPro" id="IPR002742">
    <property type="entry name" value="Desulfoferrodoxin_Fe-bd_dom"/>
</dbReference>
<dbReference type="SUPFAM" id="SSF49367">
    <property type="entry name" value="Superoxide reductase-like"/>
    <property type="match status" value="1"/>
</dbReference>
<dbReference type="GO" id="GO:0005506">
    <property type="term" value="F:iron ion binding"/>
    <property type="evidence" value="ECO:0007669"/>
    <property type="project" value="InterPro"/>
</dbReference>
<dbReference type="Gene3D" id="2.60.40.730">
    <property type="entry name" value="SOR catalytic domain"/>
    <property type="match status" value="1"/>
</dbReference>
<reference evidence="3 4" key="1">
    <citation type="submission" date="2019-08" db="EMBL/GenBank/DDBJ databases">
        <title>In-depth cultivation of the pig gut microbiome towards novel bacterial diversity and tailored functional studies.</title>
        <authorList>
            <person name="Wylensek D."/>
            <person name="Hitch T.C.A."/>
            <person name="Clavel T."/>
        </authorList>
    </citation>
    <scope>NUCLEOTIDE SEQUENCE [LARGE SCALE GENOMIC DNA]</scope>
    <source>
        <strain evidence="3 4">CA-Schmier-601-WT-3</strain>
    </source>
</reference>
<dbReference type="SMART" id="SM00530">
    <property type="entry name" value="HTH_XRE"/>
    <property type="match status" value="1"/>
</dbReference>
<evidence type="ECO:0000256" key="1">
    <source>
        <dbReference type="ARBA" id="ARBA00023125"/>
    </source>
</evidence>
<feature type="domain" description="HTH cro/C1-type" evidence="2">
    <location>
        <begin position="10"/>
        <end position="64"/>
    </location>
</feature>
<organism evidence="3 4">
    <name type="scientific">Sharpea porci</name>
    <dbReference type="NCBI Taxonomy" id="2652286"/>
    <lineage>
        <taxon>Bacteria</taxon>
        <taxon>Bacillati</taxon>
        <taxon>Bacillota</taxon>
        <taxon>Erysipelotrichia</taxon>
        <taxon>Erysipelotrichales</taxon>
        <taxon>Coprobacillaceae</taxon>
        <taxon>Sharpea</taxon>
    </lineage>
</organism>
<gene>
    <name evidence="3" type="ORF">FYJ79_11940</name>
</gene>
<dbReference type="Gene3D" id="1.10.260.40">
    <property type="entry name" value="lambda repressor-like DNA-binding domains"/>
    <property type="match status" value="1"/>
</dbReference>
<dbReference type="PANTHER" id="PTHR46558:SF11">
    <property type="entry name" value="HTH-TYPE TRANSCRIPTIONAL REGULATOR XRE"/>
    <property type="match status" value="1"/>
</dbReference>
<dbReference type="GO" id="GO:0016491">
    <property type="term" value="F:oxidoreductase activity"/>
    <property type="evidence" value="ECO:0007669"/>
    <property type="project" value="InterPro"/>
</dbReference>
<dbReference type="InterPro" id="IPR036073">
    <property type="entry name" value="Desulfoferrodoxin_Fe-bd_dom_sf"/>
</dbReference>
<dbReference type="RefSeq" id="WP_154518821.1">
    <property type="nucleotide sequence ID" value="NZ_VUNM01000050.1"/>
</dbReference>
<name>A0A844FVW4_9FIRM</name>
<dbReference type="Proteomes" id="UP000442619">
    <property type="component" value="Unassembled WGS sequence"/>
</dbReference>
<dbReference type="CDD" id="cd00093">
    <property type="entry name" value="HTH_XRE"/>
    <property type="match status" value="1"/>
</dbReference>
<proteinExistence type="predicted"/>